<evidence type="ECO:0008006" key="3">
    <source>
        <dbReference type="Google" id="ProtNLM"/>
    </source>
</evidence>
<name>A0ABS4LFQ9_STRAV</name>
<comment type="caution">
    <text evidence="1">The sequence shown here is derived from an EMBL/GenBank/DDBJ whole genome shotgun (WGS) entry which is preliminary data.</text>
</comment>
<keyword evidence="2" id="KW-1185">Reference proteome</keyword>
<evidence type="ECO:0000313" key="1">
    <source>
        <dbReference type="EMBL" id="MBP2040973.1"/>
    </source>
</evidence>
<accession>A0ABS4LFQ9</accession>
<dbReference type="Proteomes" id="UP001519310">
    <property type="component" value="Unassembled WGS sequence"/>
</dbReference>
<dbReference type="EMBL" id="JAGGLQ010000020">
    <property type="protein sequence ID" value="MBP2040973.1"/>
    <property type="molecule type" value="Genomic_DNA"/>
</dbReference>
<evidence type="ECO:0000313" key="2">
    <source>
        <dbReference type="Proteomes" id="UP001519310"/>
    </source>
</evidence>
<reference evidence="1 2" key="1">
    <citation type="submission" date="2021-03" db="EMBL/GenBank/DDBJ databases">
        <title>Genomic Encyclopedia of Type Strains, Phase IV (KMG-IV): sequencing the most valuable type-strain genomes for metagenomic binning, comparative biology and taxonomic classification.</title>
        <authorList>
            <person name="Goeker M."/>
        </authorList>
    </citation>
    <scope>NUCLEOTIDE SEQUENCE [LARGE SCALE GENOMIC DNA]</scope>
    <source>
        <strain evidence="1 2">DSM 40526</strain>
    </source>
</reference>
<organism evidence="1 2">
    <name type="scientific">Streptomyces avidinii</name>
    <dbReference type="NCBI Taxonomy" id="1895"/>
    <lineage>
        <taxon>Bacteria</taxon>
        <taxon>Bacillati</taxon>
        <taxon>Actinomycetota</taxon>
        <taxon>Actinomycetes</taxon>
        <taxon>Kitasatosporales</taxon>
        <taxon>Streptomycetaceae</taxon>
        <taxon>Streptomyces</taxon>
    </lineage>
</organism>
<protein>
    <recommendedName>
        <fullName evidence="3">Transposase of IS4/5 family DUF4096</fullName>
    </recommendedName>
</protein>
<proteinExistence type="predicted"/>
<gene>
    <name evidence="1" type="ORF">J2Z77_006830</name>
</gene>
<sequence>MRFLAHVYGNAAGHPDRVRRYPAVMTDAKWAAVRPLLPVPAWFQGLVNDTPQAPLSLDGIGFGMSVEVRRLPFEPPPTLTNDRF</sequence>